<name>A3IYE7_9CHRO</name>
<comment type="caution">
    <text evidence="3">The sequence shown here is derived from an EMBL/GenBank/DDBJ whole genome shotgun (WGS) entry which is preliminary data.</text>
</comment>
<gene>
    <name evidence="3" type="ORF">CY0110_15200</name>
</gene>
<sequence length="92" mass="10049">MNAQQGPGCNSYDNCPRGGEAYYGRICTNSSGGRLNVRTGPGTNYRSVTQVPNGTTVPVFDRASGQDGQSYTWQRINYNGVQGWVRSDYVCD</sequence>
<dbReference type="Gene3D" id="2.30.30.40">
    <property type="entry name" value="SH3 Domains"/>
    <property type="match status" value="1"/>
</dbReference>
<feature type="domain" description="SH3b" evidence="2">
    <location>
        <begin position="25"/>
        <end position="92"/>
    </location>
</feature>
<dbReference type="PANTHER" id="PTHR34408:SF2">
    <property type="entry name" value="CELL WALL-BINDING PROTEIN YWSB"/>
    <property type="match status" value="1"/>
</dbReference>
<dbReference type="Pfam" id="PF08239">
    <property type="entry name" value="SH3_3"/>
    <property type="match status" value="1"/>
</dbReference>
<dbReference type="eggNOG" id="ENOG502ZPEJ">
    <property type="taxonomic scope" value="Bacteria"/>
</dbReference>
<dbReference type="RefSeq" id="WP_008278410.1">
    <property type="nucleotide sequence ID" value="NZ_AAXW01000080.1"/>
</dbReference>
<dbReference type="InterPro" id="IPR052354">
    <property type="entry name" value="Cell_Wall_Dynamics_Protein"/>
</dbReference>
<evidence type="ECO:0000313" key="4">
    <source>
        <dbReference type="Proteomes" id="UP000003781"/>
    </source>
</evidence>
<keyword evidence="4" id="KW-1185">Reference proteome</keyword>
<evidence type="ECO:0000313" key="3">
    <source>
        <dbReference type="EMBL" id="EAZ88480.1"/>
    </source>
</evidence>
<evidence type="ECO:0000256" key="1">
    <source>
        <dbReference type="SAM" id="MobiDB-lite"/>
    </source>
</evidence>
<organism evidence="3 4">
    <name type="scientific">Crocosphaera chwakensis CCY0110</name>
    <dbReference type="NCBI Taxonomy" id="391612"/>
    <lineage>
        <taxon>Bacteria</taxon>
        <taxon>Bacillati</taxon>
        <taxon>Cyanobacteriota</taxon>
        <taxon>Cyanophyceae</taxon>
        <taxon>Oscillatoriophycideae</taxon>
        <taxon>Chroococcales</taxon>
        <taxon>Aphanothecaceae</taxon>
        <taxon>Crocosphaera</taxon>
        <taxon>Crocosphaera chwakensis</taxon>
    </lineage>
</organism>
<proteinExistence type="predicted"/>
<dbReference type="PANTHER" id="PTHR34408">
    <property type="entry name" value="FAMILY PROTEIN, PUTATIVE-RELATED"/>
    <property type="match status" value="1"/>
</dbReference>
<dbReference type="EMBL" id="AAXW01000080">
    <property type="protein sequence ID" value="EAZ88480.1"/>
    <property type="molecule type" value="Genomic_DNA"/>
</dbReference>
<feature type="region of interest" description="Disordered" evidence="1">
    <location>
        <begin position="38"/>
        <end position="63"/>
    </location>
</feature>
<dbReference type="OrthoDB" id="514905at2"/>
<dbReference type="PROSITE" id="PS51781">
    <property type="entry name" value="SH3B"/>
    <property type="match status" value="1"/>
</dbReference>
<feature type="compositionally biased region" description="Polar residues" evidence="1">
    <location>
        <begin position="41"/>
        <end position="56"/>
    </location>
</feature>
<evidence type="ECO:0000259" key="2">
    <source>
        <dbReference type="PROSITE" id="PS51781"/>
    </source>
</evidence>
<dbReference type="SMART" id="SM00287">
    <property type="entry name" value="SH3b"/>
    <property type="match status" value="1"/>
</dbReference>
<accession>A3IYE7</accession>
<dbReference type="AlphaFoldDB" id="A3IYE7"/>
<dbReference type="Proteomes" id="UP000003781">
    <property type="component" value="Unassembled WGS sequence"/>
</dbReference>
<dbReference type="InterPro" id="IPR003646">
    <property type="entry name" value="SH3-like_bac-type"/>
</dbReference>
<protein>
    <recommendedName>
        <fullName evidence="2">SH3b domain-containing protein</fullName>
    </recommendedName>
</protein>
<reference evidence="3 4" key="1">
    <citation type="submission" date="2007-03" db="EMBL/GenBank/DDBJ databases">
        <authorList>
            <person name="Stal L."/>
            <person name="Ferriera S."/>
            <person name="Johnson J."/>
            <person name="Kravitz S."/>
            <person name="Beeson K."/>
            <person name="Sutton G."/>
            <person name="Rogers Y.-H."/>
            <person name="Friedman R."/>
            <person name="Frazier M."/>
            <person name="Venter J.C."/>
        </authorList>
    </citation>
    <scope>NUCLEOTIDE SEQUENCE [LARGE SCALE GENOMIC DNA]</scope>
    <source>
        <strain evidence="3 4">CCY0110</strain>
    </source>
</reference>